<dbReference type="OrthoDB" id="1926607at2759"/>
<comment type="caution">
    <text evidence="2">The sequence shown here is derived from an EMBL/GenBank/DDBJ whole genome shotgun (WGS) entry which is preliminary data.</text>
</comment>
<dbReference type="EMBL" id="AWUE01018178">
    <property type="protein sequence ID" value="OMO82039.1"/>
    <property type="molecule type" value="Genomic_DNA"/>
</dbReference>
<reference evidence="3" key="1">
    <citation type="submission" date="2013-09" db="EMBL/GenBank/DDBJ databases">
        <title>Corchorus olitorius genome sequencing.</title>
        <authorList>
            <person name="Alam M."/>
            <person name="Haque M.S."/>
            <person name="Islam M.S."/>
            <person name="Emdad E.M."/>
            <person name="Islam M.M."/>
            <person name="Ahmed B."/>
            <person name="Halim A."/>
            <person name="Hossen Q.M.M."/>
            <person name="Hossain M.Z."/>
            <person name="Ahmed R."/>
            <person name="Khan M.M."/>
            <person name="Islam R."/>
            <person name="Rashid M.M."/>
            <person name="Khan S.A."/>
            <person name="Rahman M.S."/>
            <person name="Alam M."/>
            <person name="Yahiya A.S."/>
            <person name="Khan M.S."/>
            <person name="Azam M.S."/>
            <person name="Haque T."/>
            <person name="Lashkar M.Z.H."/>
            <person name="Akhand A.I."/>
            <person name="Morshed G."/>
            <person name="Roy S."/>
            <person name="Uddin K.S."/>
            <person name="Rabeya T."/>
            <person name="Hossain A.S."/>
            <person name="Chowdhury A."/>
            <person name="Snigdha A.R."/>
            <person name="Mortoza M.S."/>
            <person name="Matin S.A."/>
            <person name="Hoque S.M.E."/>
            <person name="Islam M.K."/>
            <person name="Roy D.K."/>
            <person name="Haider R."/>
            <person name="Moosa M.M."/>
            <person name="Elias S.M."/>
            <person name="Hasan A.M."/>
            <person name="Jahan S."/>
            <person name="Shafiuddin M."/>
            <person name="Mahmood N."/>
            <person name="Shommy N.S."/>
        </authorList>
    </citation>
    <scope>NUCLEOTIDE SEQUENCE [LARGE SCALE GENOMIC DNA]</scope>
    <source>
        <strain evidence="3">cv. O-4</strain>
    </source>
</reference>
<sequence length="135" mass="14897">MRPMHLQGHQSHPTLAMEAKPAALPENKQTTLGEYEEAEANNTAPFCPKVKESPSTISMSSSYGSVSDMSSHGSVSDMSQYESPLTVLPEVKSGHTTFWYGGDDEDDSGDEMIDAKAEEFIAQFYQQMRLQNLNC</sequence>
<organism evidence="2 3">
    <name type="scientific">Corchorus olitorius</name>
    <dbReference type="NCBI Taxonomy" id="93759"/>
    <lineage>
        <taxon>Eukaryota</taxon>
        <taxon>Viridiplantae</taxon>
        <taxon>Streptophyta</taxon>
        <taxon>Embryophyta</taxon>
        <taxon>Tracheophyta</taxon>
        <taxon>Spermatophyta</taxon>
        <taxon>Magnoliopsida</taxon>
        <taxon>eudicotyledons</taxon>
        <taxon>Gunneridae</taxon>
        <taxon>Pentapetalae</taxon>
        <taxon>rosids</taxon>
        <taxon>malvids</taxon>
        <taxon>Malvales</taxon>
        <taxon>Malvaceae</taxon>
        <taxon>Grewioideae</taxon>
        <taxon>Apeibeae</taxon>
        <taxon>Corchorus</taxon>
    </lineage>
</organism>
<protein>
    <submittedName>
        <fullName evidence="2">Uncharacterized protein</fullName>
    </submittedName>
</protein>
<dbReference type="InterPro" id="IPR008480">
    <property type="entry name" value="DUF761_pln"/>
</dbReference>
<feature type="compositionally biased region" description="Low complexity" evidence="1">
    <location>
        <begin position="53"/>
        <end position="79"/>
    </location>
</feature>
<dbReference type="Proteomes" id="UP000187203">
    <property type="component" value="Unassembled WGS sequence"/>
</dbReference>
<feature type="region of interest" description="Disordered" evidence="1">
    <location>
        <begin position="1"/>
        <end position="81"/>
    </location>
</feature>
<gene>
    <name evidence="2" type="ORF">COLO4_23267</name>
</gene>
<keyword evidence="3" id="KW-1185">Reference proteome</keyword>
<dbReference type="PANTHER" id="PTHR36378">
    <property type="entry name" value="COTTON FIBER PROTEIN"/>
    <property type="match status" value="1"/>
</dbReference>
<dbReference type="AlphaFoldDB" id="A0A1R3IHH2"/>
<dbReference type="Pfam" id="PF05553">
    <property type="entry name" value="DUF761"/>
    <property type="match status" value="1"/>
</dbReference>
<evidence type="ECO:0000313" key="3">
    <source>
        <dbReference type="Proteomes" id="UP000187203"/>
    </source>
</evidence>
<dbReference type="PANTHER" id="PTHR36378:SF1">
    <property type="entry name" value="COTTON FIBER PROTEIN"/>
    <property type="match status" value="1"/>
</dbReference>
<accession>A0A1R3IHH2</accession>
<evidence type="ECO:0000256" key="1">
    <source>
        <dbReference type="SAM" id="MobiDB-lite"/>
    </source>
</evidence>
<proteinExistence type="predicted"/>
<evidence type="ECO:0000313" key="2">
    <source>
        <dbReference type="EMBL" id="OMO82039.1"/>
    </source>
</evidence>
<name>A0A1R3IHH2_9ROSI</name>
<dbReference type="STRING" id="93759.A0A1R3IHH2"/>